<keyword evidence="4" id="KW-1185">Reference proteome</keyword>
<dbReference type="AlphaFoldDB" id="A0A9Q1CP74"/>
<dbReference type="OrthoDB" id="427518at2759"/>
<dbReference type="PANTHER" id="PTHR46312">
    <property type="entry name" value="NACHT DOMAIN-CONTAINING PROTEIN"/>
    <property type="match status" value="1"/>
</dbReference>
<dbReference type="Pfam" id="PF05729">
    <property type="entry name" value="NACHT"/>
    <property type="match status" value="1"/>
</dbReference>
<accession>A0A9Q1CP74</accession>
<gene>
    <name evidence="3" type="ORF">HOLleu_00871</name>
</gene>
<sequence>MMECGKSREAALPKELSSEEDWTEKKIQFAKELRKKYKKLCGRILPAMFMYDKYVIESLYVDSGVEFLEEKQEGEDRETWAKLKNYKMVFTDPRVKSKRRIVEGEEGSGKSSLAFQMTNDWRQGKDWMKDFEVLILLQLRQFKKSPTVYKAIREFLLLRDSKLTEADIKNILDSSSALFILDEFDEYPGRGKRDTDIECIIKGDMLQNHEVILLTKPSCLPLAPSDDAKRIRLTGFDKAARFSYILNQVVGGDSAKAEEINKFIEQNPVTSELYRVPLLFVLISHMVKEDAHQDFQTLTELFSRVIACFHSQGQRSNTTNHRDHSKLDKVAFEALRGDPQKIIWNENELRSKIGDDLYDEYITIGILREEEVFDDDASGYKTKTRFFYRLFAEWYAAHYFANEAAWPEAGSEPGPSPLDQTSERSQDRSVNGKDVHRLSTIDVNYVHFMCRFACGLNNETALKIIKHSGVDLPCYTHTLSCIAEWKKKWGGSFEMIEDKVREICSDTLSISGKDSLLLQTTTLKLIKFASSRKGMDGTREGVQIPISWMELQNCLDGGPYNCILCVRPTNQFFPIANTSIGVLWIWEHGSLITKRITDSILWLSGRFLGVEEVWFRFTYPPFNMVQNSTLSLLRQKNVKVVWYADNFRAYHLNLESGQWEY</sequence>
<protein>
    <submittedName>
        <fullName evidence="3">NACHT, LRR and PYD domains-containing protein 3</fullName>
    </submittedName>
</protein>
<feature type="domain" description="NACHT" evidence="2">
    <location>
        <begin position="101"/>
        <end position="246"/>
    </location>
</feature>
<dbReference type="InterPro" id="IPR007111">
    <property type="entry name" value="NACHT_NTPase"/>
</dbReference>
<comment type="caution">
    <text evidence="3">The sequence shown here is derived from an EMBL/GenBank/DDBJ whole genome shotgun (WGS) entry which is preliminary data.</text>
</comment>
<evidence type="ECO:0000313" key="4">
    <source>
        <dbReference type="Proteomes" id="UP001152320"/>
    </source>
</evidence>
<name>A0A9Q1CP74_HOLLE</name>
<dbReference type="Proteomes" id="UP001152320">
    <property type="component" value="Chromosome 1"/>
</dbReference>
<evidence type="ECO:0000313" key="3">
    <source>
        <dbReference type="EMBL" id="KAJ8048520.1"/>
    </source>
</evidence>
<reference evidence="3" key="1">
    <citation type="submission" date="2021-10" db="EMBL/GenBank/DDBJ databases">
        <title>Tropical sea cucumber genome reveals ecological adaptation and Cuvierian tubules defense mechanism.</title>
        <authorList>
            <person name="Chen T."/>
        </authorList>
    </citation>
    <scope>NUCLEOTIDE SEQUENCE</scope>
    <source>
        <strain evidence="3">Nanhai2018</strain>
        <tissue evidence="3">Muscle</tissue>
    </source>
</reference>
<dbReference type="InterPro" id="IPR027417">
    <property type="entry name" value="P-loop_NTPase"/>
</dbReference>
<dbReference type="EMBL" id="JAIZAY010000001">
    <property type="protein sequence ID" value="KAJ8048520.1"/>
    <property type="molecule type" value="Genomic_DNA"/>
</dbReference>
<dbReference type="PANTHER" id="PTHR46312:SF2">
    <property type="entry name" value="NUCLEOTIDE-BINDING OLIGOMERIZATION DOMAIN-CONTAINING PROTEIN 2-LIKE"/>
    <property type="match status" value="1"/>
</dbReference>
<organism evidence="3 4">
    <name type="scientific">Holothuria leucospilota</name>
    <name type="common">Black long sea cucumber</name>
    <name type="synonym">Mertensiothuria leucospilota</name>
    <dbReference type="NCBI Taxonomy" id="206669"/>
    <lineage>
        <taxon>Eukaryota</taxon>
        <taxon>Metazoa</taxon>
        <taxon>Echinodermata</taxon>
        <taxon>Eleutherozoa</taxon>
        <taxon>Echinozoa</taxon>
        <taxon>Holothuroidea</taxon>
        <taxon>Aspidochirotacea</taxon>
        <taxon>Aspidochirotida</taxon>
        <taxon>Holothuriidae</taxon>
        <taxon>Holothuria</taxon>
    </lineage>
</organism>
<dbReference type="Gene3D" id="3.40.50.300">
    <property type="entry name" value="P-loop containing nucleotide triphosphate hydrolases"/>
    <property type="match status" value="1"/>
</dbReference>
<feature type="compositionally biased region" description="Basic and acidic residues" evidence="1">
    <location>
        <begin position="421"/>
        <end position="432"/>
    </location>
</feature>
<feature type="region of interest" description="Disordered" evidence="1">
    <location>
        <begin position="408"/>
        <end position="432"/>
    </location>
</feature>
<evidence type="ECO:0000256" key="1">
    <source>
        <dbReference type="SAM" id="MobiDB-lite"/>
    </source>
</evidence>
<proteinExistence type="predicted"/>
<evidence type="ECO:0000259" key="2">
    <source>
        <dbReference type="Pfam" id="PF05729"/>
    </source>
</evidence>
<dbReference type="SUPFAM" id="SSF52540">
    <property type="entry name" value="P-loop containing nucleoside triphosphate hydrolases"/>
    <property type="match status" value="1"/>
</dbReference>